<evidence type="ECO:0000256" key="7">
    <source>
        <dbReference type="ARBA" id="ARBA00023136"/>
    </source>
</evidence>
<feature type="transmembrane region" description="Helical" evidence="8">
    <location>
        <begin position="513"/>
        <end position="534"/>
    </location>
</feature>
<dbReference type="PANTHER" id="PTHR10778">
    <property type="entry name" value="SOLUTE CARRIER FAMILY 35 MEMBER B"/>
    <property type="match status" value="1"/>
</dbReference>
<gene>
    <name evidence="9" type="ORF">F8388_004100</name>
    <name evidence="10" type="ORF">G4B88_028776</name>
</gene>
<reference evidence="11 12" key="1">
    <citation type="journal article" date="2020" name="bioRxiv">
        <title>Sequence and annotation of 42 cannabis genomes reveals extensive copy number variation in cannabinoid synthesis and pathogen resistance genes.</title>
        <authorList>
            <person name="Mckernan K.J."/>
            <person name="Helbert Y."/>
            <person name="Kane L.T."/>
            <person name="Ebling H."/>
            <person name="Zhang L."/>
            <person name="Liu B."/>
            <person name="Eaton Z."/>
            <person name="Mclaughlin S."/>
            <person name="Kingan S."/>
            <person name="Baybayan P."/>
            <person name="Concepcion G."/>
            <person name="Jordan M."/>
            <person name="Riva A."/>
            <person name="Barbazuk W."/>
            <person name="Harkins T."/>
        </authorList>
    </citation>
    <scope>NUCLEOTIDE SEQUENCE [LARGE SCALE GENOMIC DNA]</scope>
    <source>
        <strain evidence="11 12">cv. Jamaican Lion 4</strain>
        <strain evidence="10">Father</strain>
        <strain evidence="9">Mother</strain>
        <tissue evidence="10">Leaf</tissue>
    </source>
</reference>
<dbReference type="InterPro" id="IPR013657">
    <property type="entry name" value="SCL35B1-4/HUT1"/>
</dbReference>
<dbReference type="Pfam" id="PF08449">
    <property type="entry name" value="UAA"/>
    <property type="match status" value="1"/>
</dbReference>
<keyword evidence="3" id="KW-0813">Transport</keyword>
<dbReference type="GO" id="GO:0000139">
    <property type="term" value="C:Golgi membrane"/>
    <property type="evidence" value="ECO:0007669"/>
    <property type="project" value="TreeGrafter"/>
</dbReference>
<dbReference type="AlphaFoldDB" id="A0A7J6G9D7"/>
<evidence type="ECO:0000256" key="3">
    <source>
        <dbReference type="ARBA" id="ARBA00022448"/>
    </source>
</evidence>
<evidence type="ECO:0000256" key="8">
    <source>
        <dbReference type="SAM" id="Phobius"/>
    </source>
</evidence>
<evidence type="ECO:0000256" key="2">
    <source>
        <dbReference type="ARBA" id="ARBA00008349"/>
    </source>
</evidence>
<evidence type="ECO:0000313" key="10">
    <source>
        <dbReference type="EMBL" id="KAF4379534.1"/>
    </source>
</evidence>
<dbReference type="Proteomes" id="UP000525078">
    <property type="component" value="Unassembled WGS sequence"/>
</dbReference>
<keyword evidence="6 8" id="KW-1133">Transmembrane helix</keyword>
<dbReference type="GO" id="GO:0046964">
    <property type="term" value="F:3'-phosphoadenosine 5'-phosphosulfate transmembrane transporter activity"/>
    <property type="evidence" value="ECO:0007669"/>
    <property type="project" value="TreeGrafter"/>
</dbReference>
<dbReference type="GO" id="GO:0015297">
    <property type="term" value="F:antiporter activity"/>
    <property type="evidence" value="ECO:0007669"/>
    <property type="project" value="UniProtKB-KW"/>
</dbReference>
<evidence type="ECO:0008006" key="13">
    <source>
        <dbReference type="Google" id="ProtNLM"/>
    </source>
</evidence>
<name>A0A7J6G9D7_CANSA</name>
<protein>
    <recommendedName>
        <fullName evidence="13">RNase H type-1 domain-containing protein</fullName>
    </recommendedName>
</protein>
<evidence type="ECO:0000256" key="6">
    <source>
        <dbReference type="ARBA" id="ARBA00022989"/>
    </source>
</evidence>
<evidence type="ECO:0000313" key="12">
    <source>
        <dbReference type="Proteomes" id="UP000583929"/>
    </source>
</evidence>
<proteinExistence type="inferred from homology"/>
<dbReference type="Proteomes" id="UP000583929">
    <property type="component" value="Unassembled WGS sequence"/>
</dbReference>
<comment type="subcellular location">
    <subcellularLocation>
        <location evidence="1">Membrane</location>
        <topology evidence="1">Multi-pass membrane protein</topology>
    </subcellularLocation>
</comment>
<feature type="transmembrane region" description="Helical" evidence="8">
    <location>
        <begin position="488"/>
        <end position="507"/>
    </location>
</feature>
<dbReference type="GO" id="GO:0005789">
    <property type="term" value="C:endoplasmic reticulum membrane"/>
    <property type="evidence" value="ECO:0007669"/>
    <property type="project" value="TreeGrafter"/>
</dbReference>
<accession>A0A7J6G9D7</accession>
<keyword evidence="4" id="KW-0050">Antiport</keyword>
<organism evidence="10 12">
    <name type="scientific">Cannabis sativa</name>
    <name type="common">Hemp</name>
    <name type="synonym">Marijuana</name>
    <dbReference type="NCBI Taxonomy" id="3483"/>
    <lineage>
        <taxon>Eukaryota</taxon>
        <taxon>Viridiplantae</taxon>
        <taxon>Streptophyta</taxon>
        <taxon>Embryophyta</taxon>
        <taxon>Tracheophyta</taxon>
        <taxon>Spermatophyta</taxon>
        <taxon>Magnoliopsida</taxon>
        <taxon>eudicotyledons</taxon>
        <taxon>Gunneridae</taxon>
        <taxon>Pentapetalae</taxon>
        <taxon>rosids</taxon>
        <taxon>fabids</taxon>
        <taxon>Rosales</taxon>
        <taxon>Cannabaceae</taxon>
        <taxon>Cannabis</taxon>
    </lineage>
</organism>
<dbReference type="EMBL" id="JAATIP010000103">
    <property type="protein sequence ID" value="KAF4372890.1"/>
    <property type="molecule type" value="Genomic_DNA"/>
</dbReference>
<evidence type="ECO:0000313" key="9">
    <source>
        <dbReference type="EMBL" id="KAF4372890.1"/>
    </source>
</evidence>
<evidence type="ECO:0000313" key="11">
    <source>
        <dbReference type="Proteomes" id="UP000525078"/>
    </source>
</evidence>
<evidence type="ECO:0000256" key="4">
    <source>
        <dbReference type="ARBA" id="ARBA00022449"/>
    </source>
</evidence>
<comment type="similarity">
    <text evidence="2">Belongs to the nucleotide-sugar transporter family. UDP-galactose:UMP antiporter (TC 2.A.7.11) subfamily.</text>
</comment>
<evidence type="ECO:0000256" key="5">
    <source>
        <dbReference type="ARBA" id="ARBA00022692"/>
    </source>
</evidence>
<dbReference type="EMBL" id="JAATIQ010000127">
    <property type="protein sequence ID" value="KAF4379534.1"/>
    <property type="molecule type" value="Genomic_DNA"/>
</dbReference>
<comment type="caution">
    <text evidence="10">The sequence shown here is derived from an EMBL/GenBank/DDBJ whole genome shotgun (WGS) entry which is preliminary data.</text>
</comment>
<dbReference type="PANTHER" id="PTHR10778:SF8">
    <property type="entry name" value="ADENOSINE 3'-PHOSPHO 5'-PHOSPHOSULFATE TRANSPORTER 2"/>
    <property type="match status" value="1"/>
</dbReference>
<keyword evidence="7 8" id="KW-0472">Membrane</keyword>
<evidence type="ECO:0000256" key="1">
    <source>
        <dbReference type="ARBA" id="ARBA00004141"/>
    </source>
</evidence>
<sequence length="618" mass="70617">MIGTEMRGNNSPMWNGILSSRGIIRKGSLALPRKEFIEFYGVRIRYPHLKMVVSTSGYNRNREVVFNLFGRKLENKICNIVRFPANNPDIVVVCCLPTRDKLDFVKDKSYLFCDLVEETPMHISWECPFVRVLWFSGPFPLVQVEWTIETILDRIVDMVSKVPGEFIWQFLSFMGNLLEEVWKARNDLVFRGRNVDIFAVRKALLLRLEESSLLQGKDIKNFRLLILMGKEVGNSSIAIFFDAQMVVRALKERSFPPYWEVRPLAKKVLNFDVCNFLYIPRVDNRGADNVAKKARSKGHFDGVFDKERSPICDTHSSYRAKYSPANRTLPVEQNTLKELSPVICFIFWRILIVSHLFQRLDHCVMCWIEEEGYRKPLSFRIDHHSVLDTLRTGILVASNAESKVRIRAWWIVIEPDEACLVFEEVVEPNGLPLINPFKPSGTSSGIYKLAVVVWIEASTLEREKFARLPPVEELRTSRRYLQLRTPPYGVSVWLVTWVGIFISHIVFEAMATYVGQVSVLSIIALFGATTPGIITTVRKAVTLLLSYVIFTKPMTNQHGAGLLLVSMGIIVKMVSENQISSWSSVLVTEAALISVQGKRLIAQILLQKVSRKLGAWQL</sequence>
<keyword evidence="5 8" id="KW-0812">Transmembrane</keyword>
<keyword evidence="12" id="KW-1185">Reference proteome</keyword>